<dbReference type="GO" id="GO:0005840">
    <property type="term" value="C:ribosome"/>
    <property type="evidence" value="ECO:0007669"/>
    <property type="project" value="UniProtKB-KW"/>
</dbReference>
<dbReference type="Pfam" id="PF02624">
    <property type="entry name" value="YcaO"/>
    <property type="match status" value="1"/>
</dbReference>
<evidence type="ECO:0000313" key="2">
    <source>
        <dbReference type="EMBL" id="SDX62169.1"/>
    </source>
</evidence>
<dbReference type="STRING" id="589385.SAMN05421504_103283"/>
<dbReference type="Proteomes" id="UP000199515">
    <property type="component" value="Unassembled WGS sequence"/>
</dbReference>
<sequence>MNVSLARASRLDHHDLMGKRILARFLDFKRHLRAEISEGDGAYLFSETGVIAMRGTQIAALASLLDGTRDFEGLLRAKPAGMETEQVAALLAQLVEADLVTLRSPADPGIDARTLAYWDACGVDPVAAEQREKSARVEVLALGDSTDAALVDRALRDGGLCVSGGDADVSVVLCDDYLDPRLAEIDRTHRMTGRPWLLAKPVGAQVWLGPVFQPGESACWHCLANRLWGQRHAEACVQAALGHEGPAARPASAVPPLTSAAAHLISLEVTKWLAGYRYPGQHCVWVLDSLDLRGRLHQLQRRPQCPQCGDRDLVAQHAMKPVVLAESKKASCGGGGHRTLTAVQMLEKYRHLVSPVTGIVREVTRDESSPSFVNAYRSGVNVVRSMTGMASLRANLRGENGGKGATALDAEVGALCEAVERFSGSYQGDEFRVFGSLRSFGSHAIHPNDCMLYSEQQYRDRVAWNREHGVMQRVGEPFDEDKVLAWTPVWSLSAQTHRLLPTEMLYYGAPDERGLRSLRADSNGCAAGSSVEDAILQGTLEVIERDAVALWWYNRTPMPGVDLGGFGDPWLEEMTQRYAEIGRELWALDVTSDVGVPVMVAVSRELGKPSENIMLGFGAHLDPRTALRRAVSELNQMLAVLADGDCEFDDPDARRWLRGATVENQPYLLPMGGVPARKPADFRFAHRADIRDDVEALVRKLGERDLETLVLDQTRPDVGLPVVKVIVPGMRTFWARFAPGRLFDVPVRLGRSAEPTAYSELNPFPLFL</sequence>
<evidence type="ECO:0000313" key="3">
    <source>
        <dbReference type="Proteomes" id="UP000199515"/>
    </source>
</evidence>
<dbReference type="Gene3D" id="3.90.930.60">
    <property type="match status" value="1"/>
</dbReference>
<gene>
    <name evidence="2" type="ORF">SAMN05421504_103283</name>
</gene>
<feature type="domain" description="YcaO" evidence="1">
    <location>
        <begin position="402"/>
        <end position="768"/>
    </location>
</feature>
<dbReference type="Gene3D" id="3.40.50.720">
    <property type="entry name" value="NAD(P)-binding Rossmann-like Domain"/>
    <property type="match status" value="1"/>
</dbReference>
<dbReference type="Gene3D" id="3.30.160.660">
    <property type="match status" value="1"/>
</dbReference>
<dbReference type="InterPro" id="IPR027624">
    <property type="entry name" value="TOMM_cyclo_SagD"/>
</dbReference>
<dbReference type="NCBIfam" id="TIGR03882">
    <property type="entry name" value="cyclo_dehyd_2"/>
    <property type="match status" value="1"/>
</dbReference>
<dbReference type="InterPro" id="IPR003776">
    <property type="entry name" value="YcaO-like_dom"/>
</dbReference>
<keyword evidence="2" id="KW-0687">Ribonucleoprotein</keyword>
<dbReference type="PROSITE" id="PS51664">
    <property type="entry name" value="YCAO"/>
    <property type="match status" value="1"/>
</dbReference>
<reference evidence="2 3" key="1">
    <citation type="submission" date="2016-10" db="EMBL/GenBank/DDBJ databases">
        <authorList>
            <person name="de Groot N.N."/>
        </authorList>
    </citation>
    <scope>NUCLEOTIDE SEQUENCE [LARGE SCALE GENOMIC DNA]</scope>
    <source>
        <strain evidence="2 3">CPCC 202699</strain>
    </source>
</reference>
<name>A0A1H3D924_9PSEU</name>
<dbReference type="NCBIfam" id="TIGR03604">
    <property type="entry name" value="TOMM_cyclo_SagD"/>
    <property type="match status" value="1"/>
</dbReference>
<organism evidence="2 3">
    <name type="scientific">Amycolatopsis xylanica</name>
    <dbReference type="NCBI Taxonomy" id="589385"/>
    <lineage>
        <taxon>Bacteria</taxon>
        <taxon>Bacillati</taxon>
        <taxon>Actinomycetota</taxon>
        <taxon>Actinomycetes</taxon>
        <taxon>Pseudonocardiales</taxon>
        <taxon>Pseudonocardiaceae</taxon>
        <taxon>Amycolatopsis</taxon>
    </lineage>
</organism>
<accession>A0A1H3D924</accession>
<dbReference type="PANTHER" id="PTHR37809:SF1">
    <property type="entry name" value="RIBOSOMAL PROTEIN S12 METHYLTHIOTRANSFERASE ACCESSORY FACTOR YCAO"/>
    <property type="match status" value="1"/>
</dbReference>
<dbReference type="Gene3D" id="3.30.40.250">
    <property type="match status" value="1"/>
</dbReference>
<protein>
    <submittedName>
        <fullName evidence="2">Ribosomal protein S12 methylthiotransferase accessory factor</fullName>
    </submittedName>
</protein>
<dbReference type="NCBIfam" id="TIGR00702">
    <property type="entry name" value="YcaO-type kinase domain"/>
    <property type="match status" value="1"/>
</dbReference>
<evidence type="ECO:0000259" key="1">
    <source>
        <dbReference type="PROSITE" id="PS51664"/>
    </source>
</evidence>
<dbReference type="EMBL" id="FNON01000003">
    <property type="protein sequence ID" value="SDX62169.1"/>
    <property type="molecule type" value="Genomic_DNA"/>
</dbReference>
<dbReference type="SUPFAM" id="SSF69572">
    <property type="entry name" value="Activating enzymes of the ubiquitin-like proteins"/>
    <property type="match status" value="1"/>
</dbReference>
<keyword evidence="2" id="KW-0808">Transferase</keyword>
<dbReference type="PANTHER" id="PTHR37809">
    <property type="entry name" value="RIBOSOMAL PROTEIN S12 METHYLTHIOTRANSFERASE ACCESSORY FACTOR YCAO"/>
    <property type="match status" value="1"/>
</dbReference>
<proteinExistence type="predicted"/>
<keyword evidence="2" id="KW-0689">Ribosomal protein</keyword>
<dbReference type="GO" id="GO:0008641">
    <property type="term" value="F:ubiquitin-like modifier activating enzyme activity"/>
    <property type="evidence" value="ECO:0007669"/>
    <property type="project" value="InterPro"/>
</dbReference>
<dbReference type="AlphaFoldDB" id="A0A1H3D924"/>
<dbReference type="Gene3D" id="3.30.1330.230">
    <property type="match status" value="1"/>
</dbReference>
<keyword evidence="3" id="KW-1185">Reference proteome</keyword>
<dbReference type="GO" id="GO:0016740">
    <property type="term" value="F:transferase activity"/>
    <property type="evidence" value="ECO:0007669"/>
    <property type="project" value="UniProtKB-KW"/>
</dbReference>
<dbReference type="InterPro" id="IPR035985">
    <property type="entry name" value="Ubiquitin-activating_enz"/>
</dbReference>
<dbReference type="InterPro" id="IPR022291">
    <property type="entry name" value="Bacteriocin_synth_cyclodeHase"/>
</dbReference>